<keyword evidence="9" id="KW-0256">Endoplasmic reticulum</keyword>
<evidence type="ECO:0000256" key="8">
    <source>
        <dbReference type="ARBA" id="ARBA00022729"/>
    </source>
</evidence>
<dbReference type="AlphaFoldDB" id="A0A8I5NKU1"/>
<reference evidence="18 19" key="1">
    <citation type="submission" date="2012-03" db="EMBL/GenBank/DDBJ databases">
        <title>Whole Genome Assembly of Papio anubis.</title>
        <authorList>
            <person name="Liu Y.L."/>
            <person name="Abraham K.A."/>
            <person name="Akbar H.A."/>
            <person name="Ali S.A."/>
            <person name="Anosike U.A."/>
            <person name="Aqrawi P.A."/>
            <person name="Arias F.A."/>
            <person name="Attaway T.A."/>
            <person name="Awwad R.A."/>
            <person name="Babu C.B."/>
            <person name="Bandaranaike D.B."/>
            <person name="Battles P.B."/>
            <person name="Bell A.B."/>
            <person name="Beltran B.B."/>
            <person name="Berhane-Mersha D.B."/>
            <person name="Bess C.B."/>
            <person name="Bickham C.B."/>
            <person name="Bolden T.B."/>
            <person name="Carter K.C."/>
            <person name="Chau D.C."/>
            <person name="Chavez A.C."/>
            <person name="Clerc-Blankenburg K.C."/>
            <person name="Coyle M.C."/>
            <person name="Dao M.D."/>
            <person name="Davila M.L.D."/>
            <person name="Davy-Carroll L.D."/>
            <person name="Denson S.D."/>
            <person name="Dinh H.D."/>
            <person name="Fernandez S.F."/>
            <person name="Fernando P.F."/>
            <person name="Forbes L.F."/>
            <person name="Francis C.F."/>
            <person name="Francisco L.F."/>
            <person name="Fu Q.F."/>
            <person name="Garcia-Iii R.G."/>
            <person name="Garrett T.G."/>
            <person name="Gross S.G."/>
            <person name="Gubbala S.G."/>
            <person name="Hirani K.H."/>
            <person name="Hogues M.H."/>
            <person name="Hollins B.H."/>
            <person name="Jackson L.J."/>
            <person name="Javaid M.J."/>
            <person name="Jhangiani S.J."/>
            <person name="Johnson A.J."/>
            <person name="Johnson B.J."/>
            <person name="Jones J.J."/>
            <person name="Joshi V.J."/>
            <person name="Kalu J.K."/>
            <person name="Khan N.K."/>
            <person name="Korchina V.K."/>
            <person name="Kovar C.K."/>
            <person name="Lago L.L."/>
            <person name="Lara F.L."/>
            <person name="Le T.-K.L."/>
            <person name="Lee S.L."/>
            <person name="Legall-Iii F.L."/>
            <person name="Lemon S.L."/>
            <person name="Liu J.L."/>
            <person name="Liu Y.-S.L."/>
            <person name="Liyanage D.L."/>
            <person name="Lopez J.L."/>
            <person name="Lorensuhewa L.L."/>
            <person name="Mata R.M."/>
            <person name="Mathew T.M."/>
            <person name="Mercado C.M."/>
            <person name="Mercado I.M."/>
            <person name="Morales K.M."/>
            <person name="Morgan M.M."/>
            <person name="Munidasa M.M."/>
            <person name="Ngo D.N."/>
            <person name="Nguyen L.N."/>
            <person name="Nguyen T.N."/>
            <person name="Nguyen N.N."/>
            <person name="Obregon M.O."/>
            <person name="Okwuonu G.O."/>
            <person name="Ongeri F.O."/>
            <person name="Onwere C.O."/>
            <person name="Osifeso I.O."/>
            <person name="Parra A.P."/>
            <person name="Patil S.P."/>
            <person name="Perez A.P."/>
            <person name="Perez Y.P."/>
            <person name="Pham C.P."/>
            <person name="Pu L.-L.P."/>
            <person name="Puazo M.P."/>
            <person name="Quiroz J.Q."/>
            <person name="Rouhana J.R."/>
            <person name="Ruiz M.R."/>
            <person name="Ruiz S.-J.R."/>
            <person name="Saada N.S."/>
            <person name="Santibanez J.S."/>
            <person name="Scheel M.S."/>
            <person name="Schneider B.S."/>
            <person name="Simmons D.S."/>
            <person name="Sisson I.S."/>
            <person name="Tang L.-Y.T."/>
            <person name="Thornton R.T."/>
            <person name="Tisius J.T."/>
            <person name="Toledanes G.T."/>
            <person name="Trejos Z.T."/>
            <person name="Usmani K.U."/>
            <person name="Varghese R.V."/>
            <person name="Vattathil S.V."/>
            <person name="Vee V.V."/>
            <person name="Walker D.W."/>
            <person name="Weissenberger G.W."/>
            <person name="White C.W."/>
            <person name="Williams A.W."/>
            <person name="Woodworth J.W."/>
            <person name="Wright R.W."/>
            <person name="Zhu Y.Z."/>
            <person name="Han Y.H."/>
            <person name="Newsham I.N."/>
            <person name="Nazareth L.N."/>
            <person name="Worley K.W."/>
            <person name="Muzny D.M."/>
            <person name="Rogers J.R."/>
            <person name="Gibbs R.G."/>
        </authorList>
    </citation>
    <scope>NUCLEOTIDE SEQUENCE [LARGE SCALE GENOMIC DNA]</scope>
</reference>
<evidence type="ECO:0000313" key="19">
    <source>
        <dbReference type="Proteomes" id="UP000028761"/>
    </source>
</evidence>
<evidence type="ECO:0000256" key="11">
    <source>
        <dbReference type="ARBA" id="ARBA00022989"/>
    </source>
</evidence>
<dbReference type="CDD" id="cd03784">
    <property type="entry name" value="GT1_Gtf-like"/>
    <property type="match status" value="1"/>
</dbReference>
<keyword evidence="12 16" id="KW-0472">Membrane</keyword>
<keyword evidence="13" id="KW-0325">Glycoprotein</keyword>
<dbReference type="FunFam" id="3.40.50.2000:FF:000081">
    <property type="entry name" value="UDP-glucuronosyltransferase 2A2"/>
    <property type="match status" value="1"/>
</dbReference>
<accession>A0A8I5NKU1</accession>
<dbReference type="GO" id="GO:0005789">
    <property type="term" value="C:endoplasmic reticulum membrane"/>
    <property type="evidence" value="ECO:0007669"/>
    <property type="project" value="UniProtKB-SubCell"/>
</dbReference>
<sequence>MSMKWTSALLLIQLSCYLSSGSCGKVLVWPTEFSHWMNIKTILDELVQRGHEVTVLAYSPSILPGPNNPSALKFEICPTSLTETEFEDSVTQLVKRWSDIPKDTFWPHFLQVQEMMWTYGDMIRKFCKDVVSNTKLMKKLQESRFDVVLADAISPCGELLAELLKIPFVYSLRFSPGYAIEKHGGGFLFPPSYVPVVMSEFSDQMSFMERVKNMIYMIYFDFWFQVWDTKKWDQFYSEVLGRPTTLFETVAKAEIWLIRNYWDFQFPHPLLPHVKLVGGLHCKPAKPLPKEMEEFVQSSGDNGIVVFSLGSMISNMSEERANVIASALAKIPQKVLWRFDGNKPDTLGLNTQLYKWLPQNDLLGHPKTRAFITHGGANGIYEAIYHGIPMVGVPLFADQLDNIAHMKAKGAAVSLDFNTMSSTDLLHALKTVINDPLYKENAMKLSSIHHDQPVKPLDRAVFWIEFVMRHKGAKHLRVAAYDLTWFQYHSLDVIGFLLACVATVIFIITKCLVSGMRNKWTTQGREVFTKPKVTGYD</sequence>
<evidence type="ECO:0000256" key="6">
    <source>
        <dbReference type="ARBA" id="ARBA00022679"/>
    </source>
</evidence>
<dbReference type="GO" id="GO:0015020">
    <property type="term" value="F:glucuronosyltransferase activity"/>
    <property type="evidence" value="ECO:0007669"/>
    <property type="project" value="UniProtKB-EC"/>
</dbReference>
<evidence type="ECO:0000256" key="2">
    <source>
        <dbReference type="ARBA" id="ARBA00004389"/>
    </source>
</evidence>
<dbReference type="SUPFAM" id="SSF53756">
    <property type="entry name" value="UDP-Glycosyltransferase/glycogen phosphorylase"/>
    <property type="match status" value="1"/>
</dbReference>
<keyword evidence="19" id="KW-1185">Reference proteome</keyword>
<dbReference type="Gene3D" id="3.40.50.2000">
    <property type="entry name" value="Glycogen Phosphorylase B"/>
    <property type="match status" value="2"/>
</dbReference>
<comment type="similarity">
    <text evidence="3 15">Belongs to the UDP-glycosyltransferase family.</text>
</comment>
<evidence type="ECO:0000256" key="1">
    <source>
        <dbReference type="ARBA" id="ARBA00004111"/>
    </source>
</evidence>
<dbReference type="EC" id="2.4.1.17" evidence="4"/>
<evidence type="ECO:0000256" key="5">
    <source>
        <dbReference type="ARBA" id="ARBA00022676"/>
    </source>
</evidence>
<dbReference type="InterPro" id="IPR035595">
    <property type="entry name" value="UDP_glycos_trans_CS"/>
</dbReference>
<feature type="chain" id="PRO_5035324119" description="glucuronosyltransferase" evidence="17">
    <location>
        <begin position="25"/>
        <end position="537"/>
    </location>
</feature>
<evidence type="ECO:0000256" key="17">
    <source>
        <dbReference type="SAM" id="SignalP"/>
    </source>
</evidence>
<dbReference type="PROSITE" id="PS51257">
    <property type="entry name" value="PROKAR_LIPOPROTEIN"/>
    <property type="match status" value="1"/>
</dbReference>
<evidence type="ECO:0000256" key="13">
    <source>
        <dbReference type="ARBA" id="ARBA00023180"/>
    </source>
</evidence>
<dbReference type="Ensembl" id="ENSPANT00000077430.1">
    <property type="protein sequence ID" value="ENSPANP00000053763.1"/>
    <property type="gene ID" value="ENSPANG00000041775.1"/>
</dbReference>
<feature type="transmembrane region" description="Helical" evidence="16">
    <location>
        <begin position="493"/>
        <end position="513"/>
    </location>
</feature>
<keyword evidence="5 15" id="KW-0328">Glycosyltransferase</keyword>
<dbReference type="PANTHER" id="PTHR48043:SF12">
    <property type="entry name" value="UDP-GLUCURONOSYLTRANSFERASE 2B4"/>
    <property type="match status" value="1"/>
</dbReference>
<dbReference type="PROSITE" id="PS00375">
    <property type="entry name" value="UDPGT"/>
    <property type="match status" value="1"/>
</dbReference>
<name>A0A8I5NKU1_PAPAN</name>
<keyword evidence="11 16" id="KW-1133">Transmembrane helix</keyword>
<comment type="catalytic activity">
    <reaction evidence="14">
        <text>glucuronate acceptor + UDP-alpha-D-glucuronate = acceptor beta-D-glucuronoside + UDP + H(+)</text>
        <dbReference type="Rhea" id="RHEA:21032"/>
        <dbReference type="ChEBI" id="CHEBI:15378"/>
        <dbReference type="ChEBI" id="CHEBI:58052"/>
        <dbReference type="ChEBI" id="CHEBI:58223"/>
        <dbReference type="ChEBI" id="CHEBI:132367"/>
        <dbReference type="ChEBI" id="CHEBI:132368"/>
        <dbReference type="EC" id="2.4.1.17"/>
    </reaction>
</comment>
<proteinExistence type="inferred from homology"/>
<evidence type="ECO:0000256" key="12">
    <source>
        <dbReference type="ARBA" id="ARBA00023136"/>
    </source>
</evidence>
<evidence type="ECO:0000256" key="14">
    <source>
        <dbReference type="ARBA" id="ARBA00047475"/>
    </source>
</evidence>
<evidence type="ECO:0000256" key="16">
    <source>
        <dbReference type="SAM" id="Phobius"/>
    </source>
</evidence>
<dbReference type="InterPro" id="IPR050271">
    <property type="entry name" value="UDP-glycosyltransferase"/>
</dbReference>
<dbReference type="GeneTree" id="ENSGT00940000158332"/>
<evidence type="ECO:0000256" key="7">
    <source>
        <dbReference type="ARBA" id="ARBA00022692"/>
    </source>
</evidence>
<evidence type="ECO:0000256" key="10">
    <source>
        <dbReference type="ARBA" id="ARBA00022848"/>
    </source>
</evidence>
<evidence type="ECO:0000256" key="3">
    <source>
        <dbReference type="ARBA" id="ARBA00009995"/>
    </source>
</evidence>
<keyword evidence="6 15" id="KW-0808">Transferase</keyword>
<dbReference type="FunFam" id="3.40.50.2000:FF:000001">
    <property type="entry name" value="UDP-glucuronosyltransferase"/>
    <property type="match status" value="1"/>
</dbReference>
<evidence type="ECO:0000256" key="15">
    <source>
        <dbReference type="RuleBase" id="RU003718"/>
    </source>
</evidence>
<dbReference type="Proteomes" id="UP000028761">
    <property type="component" value="Chromosome 3"/>
</dbReference>
<reference evidence="18" key="3">
    <citation type="submission" date="2025-09" db="UniProtKB">
        <authorList>
            <consortium name="Ensembl"/>
        </authorList>
    </citation>
    <scope>IDENTIFICATION</scope>
</reference>
<reference evidence="18" key="2">
    <citation type="submission" date="2025-08" db="UniProtKB">
        <authorList>
            <consortium name="Ensembl"/>
        </authorList>
    </citation>
    <scope>IDENTIFICATION</scope>
</reference>
<organism evidence="18 19">
    <name type="scientific">Papio anubis</name>
    <name type="common">Olive baboon</name>
    <dbReference type="NCBI Taxonomy" id="9555"/>
    <lineage>
        <taxon>Eukaryota</taxon>
        <taxon>Metazoa</taxon>
        <taxon>Chordata</taxon>
        <taxon>Craniata</taxon>
        <taxon>Vertebrata</taxon>
        <taxon>Euteleostomi</taxon>
        <taxon>Mammalia</taxon>
        <taxon>Eutheria</taxon>
        <taxon>Euarchontoglires</taxon>
        <taxon>Primates</taxon>
        <taxon>Haplorrhini</taxon>
        <taxon>Catarrhini</taxon>
        <taxon>Cercopithecidae</taxon>
        <taxon>Cercopithecinae</taxon>
        <taxon>Papio</taxon>
    </lineage>
</organism>
<dbReference type="OMA" id="CCHKFAK"/>
<comment type="subcellular location">
    <subcellularLocation>
        <location evidence="2">Endoplasmic reticulum membrane</location>
        <topology evidence="2">Single-pass membrane protein</topology>
    </subcellularLocation>
    <subcellularLocation>
        <location evidence="1">Microsome membrane</location>
        <topology evidence="1">Single-pass membrane protein</topology>
    </subcellularLocation>
</comment>
<evidence type="ECO:0000256" key="9">
    <source>
        <dbReference type="ARBA" id="ARBA00022824"/>
    </source>
</evidence>
<dbReference type="PANTHER" id="PTHR48043">
    <property type="entry name" value="EG:EG0003.4 PROTEIN-RELATED"/>
    <property type="match status" value="1"/>
</dbReference>
<dbReference type="InterPro" id="IPR002213">
    <property type="entry name" value="UDP_glucos_trans"/>
</dbReference>
<protein>
    <recommendedName>
        <fullName evidence="4">glucuronosyltransferase</fullName>
        <ecNumber evidence="4">2.4.1.17</ecNumber>
    </recommendedName>
</protein>
<feature type="signal peptide" evidence="17">
    <location>
        <begin position="1"/>
        <end position="24"/>
    </location>
</feature>
<evidence type="ECO:0000313" key="18">
    <source>
        <dbReference type="Ensembl" id="ENSPANP00000053763.1"/>
    </source>
</evidence>
<keyword evidence="8 17" id="KW-0732">Signal</keyword>
<keyword evidence="7 16" id="KW-0812">Transmembrane</keyword>
<evidence type="ECO:0000256" key="4">
    <source>
        <dbReference type="ARBA" id="ARBA00012544"/>
    </source>
</evidence>
<dbReference type="Pfam" id="PF00201">
    <property type="entry name" value="UDPGT"/>
    <property type="match status" value="1"/>
</dbReference>
<keyword evidence="10" id="KW-0492">Microsome</keyword>